<dbReference type="EnsemblPlants" id="OPUNC03G26300.1">
    <property type="protein sequence ID" value="OPUNC03G26300.1"/>
    <property type="gene ID" value="OPUNC03G26300"/>
</dbReference>
<evidence type="ECO:0000313" key="3">
    <source>
        <dbReference type="EnsemblPlants" id="OPUNC03G26300.1"/>
    </source>
</evidence>
<reference evidence="3" key="2">
    <citation type="submission" date="2018-05" db="EMBL/GenBank/DDBJ databases">
        <title>OpunRS2 (Oryza punctata Reference Sequence Version 2).</title>
        <authorList>
            <person name="Zhang J."/>
            <person name="Kudrna D."/>
            <person name="Lee S."/>
            <person name="Talag J."/>
            <person name="Welchert J."/>
            <person name="Wing R.A."/>
        </authorList>
    </citation>
    <scope>NUCLEOTIDE SEQUENCE [LARGE SCALE GENOMIC DNA]</scope>
</reference>
<dbReference type="OMA" id="PREDMEM"/>
<dbReference type="PANTHER" id="PTHR34591">
    <property type="entry name" value="OS03G0653100 PROTEIN-RELATED"/>
    <property type="match status" value="1"/>
</dbReference>
<feature type="domain" description="F-box" evidence="2">
    <location>
        <begin position="426"/>
        <end position="472"/>
    </location>
</feature>
<dbReference type="STRING" id="4537.A0A0E0KH78"/>
<accession>A0A0E0KH78</accession>
<evidence type="ECO:0000313" key="4">
    <source>
        <dbReference type="Proteomes" id="UP000026962"/>
    </source>
</evidence>
<evidence type="ECO:0000256" key="1">
    <source>
        <dbReference type="SAM" id="MobiDB-lite"/>
    </source>
</evidence>
<organism evidence="3">
    <name type="scientific">Oryza punctata</name>
    <name type="common">Red rice</name>
    <dbReference type="NCBI Taxonomy" id="4537"/>
    <lineage>
        <taxon>Eukaryota</taxon>
        <taxon>Viridiplantae</taxon>
        <taxon>Streptophyta</taxon>
        <taxon>Embryophyta</taxon>
        <taxon>Tracheophyta</taxon>
        <taxon>Spermatophyta</taxon>
        <taxon>Magnoliopsida</taxon>
        <taxon>Liliopsida</taxon>
        <taxon>Poales</taxon>
        <taxon>Poaceae</taxon>
        <taxon>BOP clade</taxon>
        <taxon>Oryzoideae</taxon>
        <taxon>Oryzeae</taxon>
        <taxon>Oryzinae</taxon>
        <taxon>Oryza</taxon>
    </lineage>
</organism>
<evidence type="ECO:0000259" key="2">
    <source>
        <dbReference type="PROSITE" id="PS50181"/>
    </source>
</evidence>
<dbReference type="HOGENOM" id="CLU_279572_0_0_1"/>
<dbReference type="PANTHER" id="PTHR34591:SF54">
    <property type="entry name" value="F-BOX DOMAIN CONTAINING PROTEIN, EXPRESSED"/>
    <property type="match status" value="1"/>
</dbReference>
<dbReference type="Pfam" id="PF00646">
    <property type="entry name" value="F-box"/>
    <property type="match status" value="1"/>
</dbReference>
<dbReference type="SUPFAM" id="SSF81383">
    <property type="entry name" value="F-box domain"/>
    <property type="match status" value="1"/>
</dbReference>
<dbReference type="Gramene" id="OPUNC03G26300.1">
    <property type="protein sequence ID" value="OPUNC03G26300.1"/>
    <property type="gene ID" value="OPUNC03G26300"/>
</dbReference>
<sequence>MKPRKPSSATTRDQINQAADHRCADLDHRREPLEIKGTEQPGQADMAAALPDDVLAERPGGSPRPAASARVGATSSTSAACCAPDLLPLSLGGIFVDFYILDFPMFLGRHPTGTAVSGNFDFLPMTDEFSCFQVRDHCNGLVLLDCDDFHCVVNPATRWWSRLHPRPPSLGSPACLVFDPAVSPHHEVFLIPSIGCERRPGVGPSDLKSDHAVEWPSSPYAVSVFSSRTGQWEERRFLREGEPADFVSDAWINGRCSPTAERAVYWRGALYVMFLHTDFVVRFSLVDDKYQVIKPPMMRTGWNGYKYHIVWILDESCSQMKWQLKHEKDLKDVLHQVKNHRHAWNLQDINYRKGQSDYYTRGAFVKKYVEYGTMTSEEKSEWNSDSDDDVEREDIVIETFRTYIGILGFHPYKEIIFLGEMERQEDTATTALPDDILAEVLRRLSPRDVAASRCVCKPWRDLVDERRLLRADLLPRSFAGVFINFWDIMNSEFFARPSSTGTAAIFGHLDFMPFTLRWHQVKDHCNGLLLLDYGCVVNPATRWWARFPPQPPWPEMGSYHPAYLVFDPAVSPQYEVFLIPDRPRTPGWPPSVCVLCVFSSETERWEKRTFVREREDAGGIRSNREGIQKRNAVYWRGALYVHCNTDFIMRISVRDDRYRVIEFPKVTRMDSYENGEFYLGRSEKGVYLALVRNCCWLQVWILDESCGEIKWELKHDKDIKYSLLGRNIRQGLGPWIVTDINYHVNRKKKAQREKVEYEPNMNVTLEKFEWSSDDDNILDNQDIPGIYNEHIIIIGFHPFKEIIFLSESLKRGLAYHLNSSKVEDLGNLSNYDYVSDYYWPLIRGLATSHCVCNPWSDLVGERRLLHMDLLPHSLAGIFINFSGLFYPEFFARPSTGATAISGLLDFSCPPTSDATMSRIMQRPNFNPATRWWARLPPRPPPREDMEMNYIHTAYLVFDPAASPHYEVCIQVELEPSEWPPSLYVLPVFLSRTERWEERTFVREEEAARTSIVPDMRISLRNDKYQVIKVLPKVTRMPSDEYLDYYFHISWKITNGSKLEYELNMEATLEKYAWSSDDDNAPYNEDIIGRHHEAIDIIGFHPFKEIIFFGELFERVLAYHLNGSKIED</sequence>
<feature type="region of interest" description="Disordered" evidence="1">
    <location>
        <begin position="1"/>
        <end position="27"/>
    </location>
</feature>
<reference evidence="3" key="1">
    <citation type="submission" date="2015-04" db="UniProtKB">
        <authorList>
            <consortium name="EnsemblPlants"/>
        </authorList>
    </citation>
    <scope>IDENTIFICATION</scope>
</reference>
<protein>
    <recommendedName>
        <fullName evidence="2">F-box domain-containing protein</fullName>
    </recommendedName>
</protein>
<keyword evidence="4" id="KW-1185">Reference proteome</keyword>
<dbReference type="InterPro" id="IPR036047">
    <property type="entry name" value="F-box-like_dom_sf"/>
</dbReference>
<dbReference type="InterPro" id="IPR001810">
    <property type="entry name" value="F-box_dom"/>
</dbReference>
<name>A0A0E0KH78_ORYPU</name>
<proteinExistence type="predicted"/>
<dbReference type="AlphaFoldDB" id="A0A0E0KH78"/>
<dbReference type="Proteomes" id="UP000026962">
    <property type="component" value="Chromosome 3"/>
</dbReference>
<dbReference type="PROSITE" id="PS50181">
    <property type="entry name" value="FBOX"/>
    <property type="match status" value="1"/>
</dbReference>
<dbReference type="Gene3D" id="1.20.1280.50">
    <property type="match status" value="1"/>
</dbReference>
<feature type="compositionally biased region" description="Polar residues" evidence="1">
    <location>
        <begin position="7"/>
        <end position="17"/>
    </location>
</feature>
<dbReference type="SMART" id="SM00256">
    <property type="entry name" value="FBOX"/>
    <property type="match status" value="1"/>
</dbReference>